<comment type="caution">
    <text evidence="1">The sequence shown here is derived from an EMBL/GenBank/DDBJ whole genome shotgun (WGS) entry which is preliminary data.</text>
</comment>
<dbReference type="Proteomes" id="UP001634394">
    <property type="component" value="Unassembled WGS sequence"/>
</dbReference>
<evidence type="ECO:0000313" key="2">
    <source>
        <dbReference type="Proteomes" id="UP001634394"/>
    </source>
</evidence>
<keyword evidence="2" id="KW-1185">Reference proteome</keyword>
<accession>A0ABD3VZH9</accession>
<proteinExistence type="predicted"/>
<reference evidence="1 2" key="1">
    <citation type="submission" date="2024-11" db="EMBL/GenBank/DDBJ databases">
        <title>Chromosome-level genome assembly of the freshwater bivalve Anodonta woodiana.</title>
        <authorList>
            <person name="Chen X."/>
        </authorList>
    </citation>
    <scope>NUCLEOTIDE SEQUENCE [LARGE SCALE GENOMIC DNA]</scope>
    <source>
        <strain evidence="1">MN2024</strain>
        <tissue evidence="1">Gills</tissue>
    </source>
</reference>
<dbReference type="EMBL" id="JBJQND010000009">
    <property type="protein sequence ID" value="KAL3866403.1"/>
    <property type="molecule type" value="Genomic_DNA"/>
</dbReference>
<organism evidence="1 2">
    <name type="scientific">Sinanodonta woodiana</name>
    <name type="common">Chinese pond mussel</name>
    <name type="synonym">Anodonta woodiana</name>
    <dbReference type="NCBI Taxonomy" id="1069815"/>
    <lineage>
        <taxon>Eukaryota</taxon>
        <taxon>Metazoa</taxon>
        <taxon>Spiralia</taxon>
        <taxon>Lophotrochozoa</taxon>
        <taxon>Mollusca</taxon>
        <taxon>Bivalvia</taxon>
        <taxon>Autobranchia</taxon>
        <taxon>Heteroconchia</taxon>
        <taxon>Palaeoheterodonta</taxon>
        <taxon>Unionida</taxon>
        <taxon>Unionoidea</taxon>
        <taxon>Unionidae</taxon>
        <taxon>Unioninae</taxon>
        <taxon>Sinanodonta</taxon>
    </lineage>
</organism>
<evidence type="ECO:0000313" key="1">
    <source>
        <dbReference type="EMBL" id="KAL3866403.1"/>
    </source>
</evidence>
<sequence length="191" mass="22586">MTTQAVFRVNVDPDVTLHRLSTTIPDGRLTSPERRNETSRLRREWTLCHSSQIPRGTGLVTQKLREQAVSSSVHRQKTTGSLFLDRDKNNMQQRPKSLHISVYNQYAHRQTSERPSYVSRVELLPLVHQRYVVDSPEYKRTLFYSTAFRKGNTKSSRQMHIIRPEWSSEKISWFRFYSNATPEYFKHSWMP</sequence>
<dbReference type="AlphaFoldDB" id="A0ABD3VZH9"/>
<gene>
    <name evidence="1" type="ORF">ACJMK2_043704</name>
</gene>
<name>A0ABD3VZH9_SINWO</name>
<protein>
    <submittedName>
        <fullName evidence="1">Uncharacterized protein</fullName>
    </submittedName>
</protein>